<dbReference type="AlphaFoldDB" id="A0A919JD03"/>
<dbReference type="Proteomes" id="UP000647172">
    <property type="component" value="Unassembled WGS sequence"/>
</dbReference>
<accession>A0A919JD03</accession>
<protein>
    <submittedName>
        <fullName evidence="2">DNA-binding protein</fullName>
    </submittedName>
</protein>
<gene>
    <name evidence="2" type="ORF">Ani05nite_01660</name>
</gene>
<dbReference type="PANTHER" id="PTHR40630">
    <property type="entry name" value="POSSIBLE DNA-BINDING PROTEIN"/>
    <property type="match status" value="1"/>
</dbReference>
<reference evidence="2" key="1">
    <citation type="submission" date="2021-01" db="EMBL/GenBank/DDBJ databases">
        <title>Whole genome shotgun sequence of Actinoplanes nipponensis NBRC 14063.</title>
        <authorList>
            <person name="Komaki H."/>
            <person name="Tamura T."/>
        </authorList>
    </citation>
    <scope>NUCLEOTIDE SEQUENCE</scope>
    <source>
        <strain evidence="2">NBRC 14063</strain>
    </source>
</reference>
<keyword evidence="3" id="KW-1185">Reference proteome</keyword>
<keyword evidence="2" id="KW-0238">DNA-binding</keyword>
<feature type="region of interest" description="Disordered" evidence="1">
    <location>
        <begin position="23"/>
        <end position="48"/>
    </location>
</feature>
<dbReference type="GO" id="GO:0003677">
    <property type="term" value="F:DNA binding"/>
    <property type="evidence" value="ECO:0007669"/>
    <property type="project" value="UniProtKB-KW"/>
</dbReference>
<comment type="caution">
    <text evidence="2">The sequence shown here is derived from an EMBL/GenBank/DDBJ whole genome shotgun (WGS) entry which is preliminary data.</text>
</comment>
<dbReference type="RefSeq" id="WP_239129058.1">
    <property type="nucleotide sequence ID" value="NZ_BAAAYJ010000048.1"/>
</dbReference>
<dbReference type="Pfam" id="PF11338">
    <property type="entry name" value="DUF3140"/>
    <property type="match status" value="1"/>
</dbReference>
<dbReference type="InterPro" id="IPR021487">
    <property type="entry name" value="DUF3140"/>
</dbReference>
<evidence type="ECO:0000313" key="3">
    <source>
        <dbReference type="Proteomes" id="UP000647172"/>
    </source>
</evidence>
<sequence length="107" mass="12245">MTDVYEEFRAAVNMTAGELEKWLGTEESREVGQKKSEGAESVGHDSGRKIVKLLHARKGDLTPADEEHMRKVTGYVHRHLAQRPSGDVKETKWRYSLMNWGHDPLKK</sequence>
<proteinExistence type="predicted"/>
<dbReference type="EMBL" id="BOMQ01000004">
    <property type="protein sequence ID" value="GIE46632.1"/>
    <property type="molecule type" value="Genomic_DNA"/>
</dbReference>
<organism evidence="2 3">
    <name type="scientific">Actinoplanes nipponensis</name>
    <dbReference type="NCBI Taxonomy" id="135950"/>
    <lineage>
        <taxon>Bacteria</taxon>
        <taxon>Bacillati</taxon>
        <taxon>Actinomycetota</taxon>
        <taxon>Actinomycetes</taxon>
        <taxon>Micromonosporales</taxon>
        <taxon>Micromonosporaceae</taxon>
        <taxon>Actinoplanes</taxon>
    </lineage>
</organism>
<dbReference type="PANTHER" id="PTHR40630:SF1">
    <property type="entry name" value="DNA-BINDING PROTEIN"/>
    <property type="match status" value="1"/>
</dbReference>
<name>A0A919JD03_9ACTN</name>
<evidence type="ECO:0000313" key="2">
    <source>
        <dbReference type="EMBL" id="GIE46632.1"/>
    </source>
</evidence>
<evidence type="ECO:0000256" key="1">
    <source>
        <dbReference type="SAM" id="MobiDB-lite"/>
    </source>
</evidence>